<evidence type="ECO:0000256" key="3">
    <source>
        <dbReference type="ARBA" id="ARBA00022970"/>
    </source>
</evidence>
<dbReference type="SUPFAM" id="SSF53822">
    <property type="entry name" value="Periplasmic binding protein-like I"/>
    <property type="match status" value="1"/>
</dbReference>
<dbReference type="InterPro" id="IPR051010">
    <property type="entry name" value="BCAA_transport"/>
</dbReference>
<dbReference type="InterPro" id="IPR022478">
    <property type="entry name" value="ABC_transptr_sub-bd_PQQ"/>
</dbReference>
<proteinExistence type="inferred from homology"/>
<feature type="domain" description="Leucine-binding protein" evidence="4">
    <location>
        <begin position="53"/>
        <end position="203"/>
    </location>
</feature>
<keyword evidence="6" id="KW-1185">Reference proteome</keyword>
<dbReference type="Pfam" id="PF13458">
    <property type="entry name" value="Peripla_BP_6"/>
    <property type="match status" value="1"/>
</dbReference>
<dbReference type="Gene3D" id="3.40.50.2300">
    <property type="match status" value="2"/>
</dbReference>
<evidence type="ECO:0000256" key="1">
    <source>
        <dbReference type="ARBA" id="ARBA00010062"/>
    </source>
</evidence>
<dbReference type="RefSeq" id="WP_199023244.1">
    <property type="nucleotide sequence ID" value="NZ_JAELVR010000002.1"/>
</dbReference>
<organism evidence="5 6">
    <name type="scientific">Sedimentitalea arenosa</name>
    <dbReference type="NCBI Taxonomy" id="2798803"/>
    <lineage>
        <taxon>Bacteria</taxon>
        <taxon>Pseudomonadati</taxon>
        <taxon>Pseudomonadota</taxon>
        <taxon>Alphaproteobacteria</taxon>
        <taxon>Rhodobacterales</taxon>
        <taxon>Paracoccaceae</taxon>
        <taxon>Sedimentitalea</taxon>
    </lineage>
</organism>
<keyword evidence="3" id="KW-0813">Transport</keyword>
<dbReference type="EMBL" id="JAELVR010000002">
    <property type="protein sequence ID" value="MBJ6370456.1"/>
    <property type="molecule type" value="Genomic_DNA"/>
</dbReference>
<keyword evidence="3" id="KW-0029">Amino-acid transport</keyword>
<dbReference type="PANTHER" id="PTHR30483:SF6">
    <property type="entry name" value="PERIPLASMIC BINDING PROTEIN OF ABC TRANSPORTER FOR NATURAL AMINO ACIDS"/>
    <property type="match status" value="1"/>
</dbReference>
<gene>
    <name evidence="5" type="ORF">JF290_02855</name>
</gene>
<protein>
    <submittedName>
        <fullName evidence="5">ABC transporter substrate-binding protein</fullName>
    </submittedName>
</protein>
<dbReference type="CDD" id="cd06268">
    <property type="entry name" value="PBP1_ABC_transporter_LIVBP-like"/>
    <property type="match status" value="1"/>
</dbReference>
<evidence type="ECO:0000256" key="2">
    <source>
        <dbReference type="ARBA" id="ARBA00022729"/>
    </source>
</evidence>
<evidence type="ECO:0000259" key="4">
    <source>
        <dbReference type="Pfam" id="PF13458"/>
    </source>
</evidence>
<keyword evidence="2" id="KW-0732">Signal</keyword>
<dbReference type="InterPro" id="IPR028081">
    <property type="entry name" value="Leu-bd"/>
</dbReference>
<evidence type="ECO:0000313" key="6">
    <source>
        <dbReference type="Proteomes" id="UP000619079"/>
    </source>
</evidence>
<dbReference type="PANTHER" id="PTHR30483">
    <property type="entry name" value="LEUCINE-SPECIFIC-BINDING PROTEIN"/>
    <property type="match status" value="1"/>
</dbReference>
<dbReference type="GO" id="GO:0006865">
    <property type="term" value="P:amino acid transport"/>
    <property type="evidence" value="ECO:0007669"/>
    <property type="project" value="UniProtKB-KW"/>
</dbReference>
<dbReference type="InterPro" id="IPR028082">
    <property type="entry name" value="Peripla_BP_I"/>
</dbReference>
<reference evidence="5" key="1">
    <citation type="submission" date="2020-12" db="EMBL/GenBank/DDBJ databases">
        <title>Sedimentitalea sp. nov., isolated from sand in Incheon.</title>
        <authorList>
            <person name="Kim W."/>
        </authorList>
    </citation>
    <scope>NUCLEOTIDE SEQUENCE</scope>
    <source>
        <strain evidence="5">CAU 1593</strain>
    </source>
</reference>
<dbReference type="NCBIfam" id="TIGR03863">
    <property type="entry name" value="PQQ_ABC_bind"/>
    <property type="match status" value="1"/>
</dbReference>
<comment type="caution">
    <text evidence="5">The sequence shown here is derived from an EMBL/GenBank/DDBJ whole genome shotgun (WGS) entry which is preliminary data.</text>
</comment>
<comment type="similarity">
    <text evidence="1">Belongs to the leucine-binding protein family.</text>
</comment>
<accession>A0A8J7IM59</accession>
<evidence type="ECO:0000313" key="5">
    <source>
        <dbReference type="EMBL" id="MBJ6370456.1"/>
    </source>
</evidence>
<name>A0A8J7IM59_9RHOB</name>
<dbReference type="Proteomes" id="UP000619079">
    <property type="component" value="Unassembled WGS sequence"/>
</dbReference>
<dbReference type="AlphaFoldDB" id="A0A8J7IM59"/>
<sequence>MMRIRVGLAVVLLCFLGLGDARALEIRTGLLRVDYPSLLPISRFDERPDDLGLAGAVLANEDNQTTGGFLGMEFSVEEVVTTQEDAAAALDGLIAKGIGLVVVMAKADDLLSLADRVGDDALLLNALARDTALRDDQCRSNILHVAPSQAMMADAVAQFALWKQWRRWFLISGSNPEDRALGEVYRRSATKFGARIVEDREFEDTGGSRRTDTGHVLVQRQIPTFTQDAAEHDVVIAADASDVFGLFLPFHTWEPRPVMGSGGLRPVTFHAAHEAWGATQFQRRFERLATRYVREEDYQAWLALRVIGEAVIRTNSNDPAVLRDYMLSEAFELAAFKGRPVNFRDWNGQLRQPILLTDSKITVSVSPQEGYLHQRSTLDTLGLDQPESACTAFQQ</sequence>